<evidence type="ECO:0000313" key="2">
    <source>
        <dbReference type="EMBL" id="GAQ89309.1"/>
    </source>
</evidence>
<name>A0A1Y1IIL4_KLENI</name>
<dbReference type="InterPro" id="IPR011989">
    <property type="entry name" value="ARM-like"/>
</dbReference>
<dbReference type="InterPro" id="IPR016024">
    <property type="entry name" value="ARM-type_fold"/>
</dbReference>
<dbReference type="Proteomes" id="UP000054558">
    <property type="component" value="Unassembled WGS sequence"/>
</dbReference>
<dbReference type="InterPro" id="IPR000225">
    <property type="entry name" value="Armadillo"/>
</dbReference>
<dbReference type="Pfam" id="PF00514">
    <property type="entry name" value="Arm"/>
    <property type="match status" value="3"/>
</dbReference>
<dbReference type="AlphaFoldDB" id="A0A1Y1IIL4"/>
<gene>
    <name evidence="2" type="ORF">KFL_005090050</name>
</gene>
<protein>
    <submittedName>
        <fullName evidence="2">Uncharacterized protein</fullName>
    </submittedName>
</protein>
<dbReference type="InterPro" id="IPR042856">
    <property type="entry name" value="RSP14"/>
</dbReference>
<dbReference type="SMART" id="SM00185">
    <property type="entry name" value="ARM"/>
    <property type="match status" value="5"/>
</dbReference>
<feature type="repeat" description="ARM" evidence="1">
    <location>
        <begin position="225"/>
        <end position="262"/>
    </location>
</feature>
<dbReference type="OrthoDB" id="409644at2759"/>
<keyword evidence="3" id="KW-1185">Reference proteome</keyword>
<dbReference type="EMBL" id="DF237458">
    <property type="protein sequence ID" value="GAQ89309.1"/>
    <property type="molecule type" value="Genomic_DNA"/>
</dbReference>
<dbReference type="SUPFAM" id="SSF48371">
    <property type="entry name" value="ARM repeat"/>
    <property type="match status" value="1"/>
</dbReference>
<evidence type="ECO:0000313" key="3">
    <source>
        <dbReference type="Proteomes" id="UP000054558"/>
    </source>
</evidence>
<accession>A0A1Y1IIL4</accession>
<organism evidence="2 3">
    <name type="scientific">Klebsormidium nitens</name>
    <name type="common">Green alga</name>
    <name type="synonym">Ulothrix nitens</name>
    <dbReference type="NCBI Taxonomy" id="105231"/>
    <lineage>
        <taxon>Eukaryota</taxon>
        <taxon>Viridiplantae</taxon>
        <taxon>Streptophyta</taxon>
        <taxon>Klebsormidiophyceae</taxon>
        <taxon>Klebsormidiales</taxon>
        <taxon>Klebsormidiaceae</taxon>
        <taxon>Klebsormidium</taxon>
    </lineage>
</organism>
<dbReference type="OMA" id="QAQVCAS"/>
<sequence length="343" mass="36372">MSWTDVDAFLVRVNRLQPSNAAGLLALLETFVAANEDPGRSPNFRNQNADSLDRLVSLLKDPGIEQHPGLALAALKALKILSRKKPNRLAMRGDEKRGGAIQAVMRFLQAPGKVDNRIAAEGANVILNACYERENVEVVLQHQGTAPLVNFLGAADKDLQANAAGALQSVCFQAKGRTVVREADAIPPLISLLASDSLKVRTRAVGALHNMSSDVDSIRIIRRKDGIPPLIKLLRSPQPAIAGSAAGALQNVSREVASRQKIRGDSDAVRALADLLVEGKELQTQVCAAGALLNILGPELAEKDKGGDEAARKGFARIIVSCLVISMAYDSVFGAGGFATPVS</sequence>
<dbReference type="Gene3D" id="1.25.10.10">
    <property type="entry name" value="Leucine-rich Repeat Variant"/>
    <property type="match status" value="1"/>
</dbReference>
<dbReference type="PANTHER" id="PTHR15599:SF3">
    <property type="entry name" value="ARMADILLO REPEAT-CONTAINING DOMAIN-CONTAINING PROTEIN"/>
    <property type="match status" value="1"/>
</dbReference>
<dbReference type="PANTHER" id="PTHR15599">
    <property type="entry name" value="RTDR1"/>
    <property type="match status" value="1"/>
</dbReference>
<reference evidence="2 3" key="1">
    <citation type="journal article" date="2014" name="Nat. Commun.">
        <title>Klebsormidium flaccidum genome reveals primary factors for plant terrestrial adaptation.</title>
        <authorList>
            <person name="Hori K."/>
            <person name="Maruyama F."/>
            <person name="Fujisawa T."/>
            <person name="Togashi T."/>
            <person name="Yamamoto N."/>
            <person name="Seo M."/>
            <person name="Sato S."/>
            <person name="Yamada T."/>
            <person name="Mori H."/>
            <person name="Tajima N."/>
            <person name="Moriyama T."/>
            <person name="Ikeuchi M."/>
            <person name="Watanabe M."/>
            <person name="Wada H."/>
            <person name="Kobayashi K."/>
            <person name="Saito M."/>
            <person name="Masuda T."/>
            <person name="Sasaki-Sekimoto Y."/>
            <person name="Mashiguchi K."/>
            <person name="Awai K."/>
            <person name="Shimojima M."/>
            <person name="Masuda S."/>
            <person name="Iwai M."/>
            <person name="Nobusawa T."/>
            <person name="Narise T."/>
            <person name="Kondo S."/>
            <person name="Saito H."/>
            <person name="Sato R."/>
            <person name="Murakawa M."/>
            <person name="Ihara Y."/>
            <person name="Oshima-Yamada Y."/>
            <person name="Ohtaka K."/>
            <person name="Satoh M."/>
            <person name="Sonobe K."/>
            <person name="Ishii M."/>
            <person name="Ohtani R."/>
            <person name="Kanamori-Sato M."/>
            <person name="Honoki R."/>
            <person name="Miyazaki D."/>
            <person name="Mochizuki H."/>
            <person name="Umetsu J."/>
            <person name="Higashi K."/>
            <person name="Shibata D."/>
            <person name="Kamiya Y."/>
            <person name="Sato N."/>
            <person name="Nakamura Y."/>
            <person name="Tabata S."/>
            <person name="Ida S."/>
            <person name="Kurokawa K."/>
            <person name="Ohta H."/>
        </authorList>
    </citation>
    <scope>NUCLEOTIDE SEQUENCE [LARGE SCALE GENOMIC DNA]</scope>
    <source>
        <strain evidence="2 3">NIES-2285</strain>
    </source>
</reference>
<dbReference type="PROSITE" id="PS50176">
    <property type="entry name" value="ARM_REPEAT"/>
    <property type="match status" value="2"/>
</dbReference>
<feature type="repeat" description="ARM" evidence="1">
    <location>
        <begin position="184"/>
        <end position="226"/>
    </location>
</feature>
<dbReference type="STRING" id="105231.A0A1Y1IIL4"/>
<proteinExistence type="predicted"/>
<evidence type="ECO:0000256" key="1">
    <source>
        <dbReference type="PROSITE-ProRule" id="PRU00259"/>
    </source>
</evidence>